<evidence type="ECO:0000313" key="2">
    <source>
        <dbReference type="EMBL" id="ACV36443.1"/>
    </source>
</evidence>
<dbReference type="SUPFAM" id="SSF48452">
    <property type="entry name" value="TPR-like"/>
    <property type="match status" value="2"/>
</dbReference>
<dbReference type="InterPro" id="IPR019734">
    <property type="entry name" value="TPR_rpt"/>
</dbReference>
<name>C7RVH0_ACCRE</name>
<dbReference type="Pfam" id="PF13432">
    <property type="entry name" value="TPR_16"/>
    <property type="match status" value="5"/>
</dbReference>
<feature type="repeat" description="TPR" evidence="1">
    <location>
        <begin position="181"/>
        <end position="214"/>
    </location>
</feature>
<dbReference type="eggNOG" id="COG0457">
    <property type="taxonomic scope" value="Bacteria"/>
</dbReference>
<dbReference type="STRING" id="522306.CAP2UW1_3171"/>
<reference evidence="2" key="2">
    <citation type="submission" date="2009-09" db="EMBL/GenBank/DDBJ databases">
        <title>Complete sequence of chromosome of Candidatus Accumulibacter phosphatis clade IIA str. UW-1.</title>
        <authorList>
            <consortium name="US DOE Joint Genome Institute"/>
            <person name="Martin H.G."/>
            <person name="Ivanova N."/>
            <person name="Kunin V."/>
            <person name="Warnecke F."/>
            <person name="Barry K."/>
            <person name="He S."/>
            <person name="Salamov A."/>
            <person name="Szeto E."/>
            <person name="Dalin E."/>
            <person name="Pangilinan J.L."/>
            <person name="Lapidus A."/>
            <person name="Lowry S."/>
            <person name="Kyrpides N.C."/>
            <person name="McMahon K.D."/>
            <person name="Hugenholtz P."/>
        </authorList>
    </citation>
    <scope>NUCLEOTIDE SEQUENCE [LARGE SCALE GENOMIC DNA]</scope>
    <source>
        <strain evidence="2">UW-1</strain>
    </source>
</reference>
<reference evidence="2" key="1">
    <citation type="submission" date="2009-08" db="EMBL/GenBank/DDBJ databases">
        <authorList>
            <consortium name="US DOE Joint Genome Institute"/>
            <person name="Lucas S."/>
            <person name="Copeland A."/>
            <person name="Lapidus A."/>
            <person name="Glavina del Rio T."/>
            <person name="Dalin E."/>
            <person name="Tice H."/>
            <person name="Bruce D."/>
            <person name="Barry K."/>
            <person name="Pitluck S."/>
            <person name="Lowry S."/>
            <person name="Larimer F."/>
            <person name="Land M."/>
            <person name="Hauser L."/>
            <person name="Kyrpides N."/>
            <person name="Ivanova N."/>
            <person name="McMahon K.D."/>
            <person name="Hugenholtz P."/>
        </authorList>
    </citation>
    <scope>NUCLEOTIDE SEQUENCE</scope>
    <source>
        <strain evidence="2">UW-1</strain>
    </source>
</reference>
<dbReference type="PROSITE" id="PS50005">
    <property type="entry name" value="TPR"/>
    <property type="match status" value="5"/>
</dbReference>
<dbReference type="AlphaFoldDB" id="C7RVH0"/>
<dbReference type="SMART" id="SM00028">
    <property type="entry name" value="TPR"/>
    <property type="match status" value="11"/>
</dbReference>
<feature type="repeat" description="TPR" evidence="1">
    <location>
        <begin position="283"/>
        <end position="316"/>
    </location>
</feature>
<keyword evidence="1" id="KW-0802">TPR repeat</keyword>
<dbReference type="PANTHER" id="PTHR12558">
    <property type="entry name" value="CELL DIVISION CYCLE 16,23,27"/>
    <property type="match status" value="1"/>
</dbReference>
<accession>C7RVH0</accession>
<sequence precursor="true">MIHRPLIVAGIVATLLAAQPFSGVAAPILLPGSPMTQLPSGSPAQGKVEEGLKALNADDLPAAEAAFTEAARVDPGLSAAYIGLAEVAARQDKPAQVEYWLQKALSADPKGALTQRIWGRYKFQRGQFGDAETAFKKAVALDPKSADAHLNLAENYLLGLKKPKAAEEAYRAAIALDPGNPQGHLGLGVALAAQGRPDLALAEYEAAVKLAPTDPKFTHALARFYASQGKFDPALAALQRTITMAPDFLAAHIDRGDLYLAKNDLEQAAAAYRAGAKAVKNPAIAYFKLGTVLEGQQRWAEAEQAYLDAVKSDPMMYGAYNNLAFMAAVRKERLDQALVWAKKAVELAPKVTTLQDTLGWVYRARGELGPAAQAIEKAVADNPGKASFRYHLGVVYAEQGKKKEAVAALQKALELDKNFYNAADARKRLQHLSTK</sequence>
<dbReference type="Gene3D" id="1.25.40.10">
    <property type="entry name" value="Tetratricopeptide repeat domain"/>
    <property type="match status" value="5"/>
</dbReference>
<feature type="repeat" description="TPR" evidence="1">
    <location>
        <begin position="112"/>
        <end position="145"/>
    </location>
</feature>
<organism evidence="2">
    <name type="scientific">Accumulibacter regalis</name>
    <dbReference type="NCBI Taxonomy" id="522306"/>
    <lineage>
        <taxon>Bacteria</taxon>
        <taxon>Pseudomonadati</taxon>
        <taxon>Pseudomonadota</taxon>
        <taxon>Betaproteobacteria</taxon>
        <taxon>Candidatus Accumulibacter</taxon>
    </lineage>
</organism>
<evidence type="ECO:0000256" key="1">
    <source>
        <dbReference type="PROSITE-ProRule" id="PRU00339"/>
    </source>
</evidence>
<dbReference type="OrthoDB" id="9814129at2"/>
<dbReference type="InterPro" id="IPR011990">
    <property type="entry name" value="TPR-like_helical_dom_sf"/>
</dbReference>
<proteinExistence type="predicted"/>
<protein>
    <submittedName>
        <fullName evidence="2">TPR repeat-containing protein</fullName>
    </submittedName>
</protein>
<feature type="repeat" description="TPR" evidence="1">
    <location>
        <begin position="215"/>
        <end position="248"/>
    </location>
</feature>
<feature type="repeat" description="TPR" evidence="1">
    <location>
        <begin position="386"/>
        <end position="419"/>
    </location>
</feature>
<dbReference type="PANTHER" id="PTHR12558:SF13">
    <property type="entry name" value="CELL DIVISION CYCLE PROTEIN 27 HOMOLOG"/>
    <property type="match status" value="1"/>
</dbReference>
<dbReference type="HOGENOM" id="CLU_629499_0_0_4"/>
<dbReference type="EMBL" id="CP001715">
    <property type="protein sequence ID" value="ACV36443.1"/>
    <property type="molecule type" value="Genomic_DNA"/>
</dbReference>
<dbReference type="PROSITE" id="PS50293">
    <property type="entry name" value="TPR_REGION"/>
    <property type="match status" value="1"/>
</dbReference>
<gene>
    <name evidence="2" type="ordered locus">CAP2UW1_3171</name>
</gene>
<dbReference type="KEGG" id="app:CAP2UW1_3171"/>